<dbReference type="AlphaFoldDB" id="G7KE44"/>
<proteinExistence type="predicted"/>
<organism evidence="2 4">
    <name type="scientific">Medicago truncatula</name>
    <name type="common">Barrel medic</name>
    <name type="synonym">Medicago tribuloides</name>
    <dbReference type="NCBI Taxonomy" id="3880"/>
    <lineage>
        <taxon>Eukaryota</taxon>
        <taxon>Viridiplantae</taxon>
        <taxon>Streptophyta</taxon>
        <taxon>Embryophyta</taxon>
        <taxon>Tracheophyta</taxon>
        <taxon>Spermatophyta</taxon>
        <taxon>Magnoliopsida</taxon>
        <taxon>eudicotyledons</taxon>
        <taxon>Gunneridae</taxon>
        <taxon>Pentapetalae</taxon>
        <taxon>rosids</taxon>
        <taxon>fabids</taxon>
        <taxon>Fabales</taxon>
        <taxon>Fabaceae</taxon>
        <taxon>Papilionoideae</taxon>
        <taxon>50 kb inversion clade</taxon>
        <taxon>NPAAA clade</taxon>
        <taxon>Hologalegina</taxon>
        <taxon>IRL clade</taxon>
        <taxon>Trifolieae</taxon>
        <taxon>Medicago</taxon>
    </lineage>
</organism>
<keyword evidence="4" id="KW-1185">Reference proteome</keyword>
<dbReference type="PaxDb" id="3880-AES98535"/>
<sequence length="77" mass="8837">MEWIEPLLDVDTGEALGLFAALEWVHKLQFNNVNFELDSKHGVDHFHSKHSNVSNFDAIISNYRHAFSLIYAFSTSN</sequence>
<gene>
    <name evidence="2" type="ordered locus">MTR_5g069700</name>
</gene>
<dbReference type="GO" id="GO:0003676">
    <property type="term" value="F:nucleic acid binding"/>
    <property type="evidence" value="ECO:0007669"/>
    <property type="project" value="InterPro"/>
</dbReference>
<dbReference type="EMBL" id="CM001221">
    <property type="protein sequence ID" value="AES98535.1"/>
    <property type="molecule type" value="Genomic_DNA"/>
</dbReference>
<evidence type="ECO:0000313" key="2">
    <source>
        <dbReference type="EMBL" id="AES98535.1"/>
    </source>
</evidence>
<reference evidence="3" key="3">
    <citation type="submission" date="2015-04" db="UniProtKB">
        <authorList>
            <consortium name="EnsemblPlants"/>
        </authorList>
    </citation>
    <scope>IDENTIFICATION</scope>
    <source>
        <strain evidence="3">cv. Jemalong A17</strain>
    </source>
</reference>
<evidence type="ECO:0000313" key="4">
    <source>
        <dbReference type="Proteomes" id="UP000002051"/>
    </source>
</evidence>
<reference evidence="2 4" key="1">
    <citation type="journal article" date="2011" name="Nature">
        <title>The Medicago genome provides insight into the evolution of rhizobial symbioses.</title>
        <authorList>
            <person name="Young N.D."/>
            <person name="Debelle F."/>
            <person name="Oldroyd G.E."/>
            <person name="Geurts R."/>
            <person name="Cannon S.B."/>
            <person name="Udvardi M.K."/>
            <person name="Benedito V.A."/>
            <person name="Mayer K.F."/>
            <person name="Gouzy J."/>
            <person name="Schoof H."/>
            <person name="Van de Peer Y."/>
            <person name="Proost S."/>
            <person name="Cook D.R."/>
            <person name="Meyers B.C."/>
            <person name="Spannagl M."/>
            <person name="Cheung F."/>
            <person name="De Mita S."/>
            <person name="Krishnakumar V."/>
            <person name="Gundlach H."/>
            <person name="Zhou S."/>
            <person name="Mudge J."/>
            <person name="Bharti A.K."/>
            <person name="Murray J.D."/>
            <person name="Naoumkina M.A."/>
            <person name="Rosen B."/>
            <person name="Silverstein K.A."/>
            <person name="Tang H."/>
            <person name="Rombauts S."/>
            <person name="Zhao P.X."/>
            <person name="Zhou P."/>
            <person name="Barbe V."/>
            <person name="Bardou P."/>
            <person name="Bechner M."/>
            <person name="Bellec A."/>
            <person name="Berger A."/>
            <person name="Berges H."/>
            <person name="Bidwell S."/>
            <person name="Bisseling T."/>
            <person name="Choisne N."/>
            <person name="Couloux A."/>
            <person name="Denny R."/>
            <person name="Deshpande S."/>
            <person name="Dai X."/>
            <person name="Doyle J.J."/>
            <person name="Dudez A.M."/>
            <person name="Farmer A.D."/>
            <person name="Fouteau S."/>
            <person name="Franken C."/>
            <person name="Gibelin C."/>
            <person name="Gish J."/>
            <person name="Goldstein S."/>
            <person name="Gonzalez A.J."/>
            <person name="Green P.J."/>
            <person name="Hallab A."/>
            <person name="Hartog M."/>
            <person name="Hua A."/>
            <person name="Humphray S.J."/>
            <person name="Jeong D.H."/>
            <person name="Jing Y."/>
            <person name="Jocker A."/>
            <person name="Kenton S.M."/>
            <person name="Kim D.J."/>
            <person name="Klee K."/>
            <person name="Lai H."/>
            <person name="Lang C."/>
            <person name="Lin S."/>
            <person name="Macmil S.L."/>
            <person name="Magdelenat G."/>
            <person name="Matthews L."/>
            <person name="McCorrison J."/>
            <person name="Monaghan E.L."/>
            <person name="Mun J.H."/>
            <person name="Najar F.Z."/>
            <person name="Nicholson C."/>
            <person name="Noirot C."/>
            <person name="O'Bleness M."/>
            <person name="Paule C.R."/>
            <person name="Poulain J."/>
            <person name="Prion F."/>
            <person name="Qin B."/>
            <person name="Qu C."/>
            <person name="Retzel E.F."/>
            <person name="Riddle C."/>
            <person name="Sallet E."/>
            <person name="Samain S."/>
            <person name="Samson N."/>
            <person name="Sanders I."/>
            <person name="Saurat O."/>
            <person name="Scarpelli C."/>
            <person name="Schiex T."/>
            <person name="Segurens B."/>
            <person name="Severin A.J."/>
            <person name="Sherrier D.J."/>
            <person name="Shi R."/>
            <person name="Sims S."/>
            <person name="Singer S.R."/>
            <person name="Sinharoy S."/>
            <person name="Sterck L."/>
            <person name="Viollet A."/>
            <person name="Wang B.B."/>
            <person name="Wang K."/>
            <person name="Wang M."/>
            <person name="Wang X."/>
            <person name="Warfsmann J."/>
            <person name="Weissenbach J."/>
            <person name="White D.D."/>
            <person name="White J.D."/>
            <person name="Wiley G.B."/>
            <person name="Wincker P."/>
            <person name="Xing Y."/>
            <person name="Yang L."/>
            <person name="Yao Z."/>
            <person name="Ying F."/>
            <person name="Zhai J."/>
            <person name="Zhou L."/>
            <person name="Zuber A."/>
            <person name="Denarie J."/>
            <person name="Dixon R.A."/>
            <person name="May G.D."/>
            <person name="Schwartz D.C."/>
            <person name="Rogers J."/>
            <person name="Quetier F."/>
            <person name="Town C.D."/>
            <person name="Roe B.A."/>
        </authorList>
    </citation>
    <scope>NUCLEOTIDE SEQUENCE [LARGE SCALE GENOMIC DNA]</scope>
    <source>
        <strain evidence="2">A17</strain>
        <strain evidence="3 4">cv. Jemalong A17</strain>
    </source>
</reference>
<protein>
    <recommendedName>
        <fullName evidence="1">RNase H type-1 domain-containing protein</fullName>
    </recommendedName>
</protein>
<feature type="domain" description="RNase H type-1" evidence="1">
    <location>
        <begin position="4"/>
        <end position="68"/>
    </location>
</feature>
<dbReference type="GO" id="GO:0004523">
    <property type="term" value="F:RNA-DNA hybrid ribonuclease activity"/>
    <property type="evidence" value="ECO:0007669"/>
    <property type="project" value="InterPro"/>
</dbReference>
<dbReference type="Pfam" id="PF13456">
    <property type="entry name" value="RVT_3"/>
    <property type="match status" value="1"/>
</dbReference>
<dbReference type="EnsemblPlants" id="AES98535">
    <property type="protein sequence ID" value="AES98535"/>
    <property type="gene ID" value="MTR_5g069700"/>
</dbReference>
<dbReference type="InterPro" id="IPR002156">
    <property type="entry name" value="RNaseH_domain"/>
</dbReference>
<name>G7KE44_MEDTR</name>
<dbReference type="Proteomes" id="UP000002051">
    <property type="component" value="Chromosome 5"/>
</dbReference>
<accession>G7KE44</accession>
<dbReference type="HOGENOM" id="CLU_184746_0_0_1"/>
<evidence type="ECO:0000259" key="1">
    <source>
        <dbReference type="Pfam" id="PF13456"/>
    </source>
</evidence>
<evidence type="ECO:0000313" key="3">
    <source>
        <dbReference type="EnsemblPlants" id="AES98535"/>
    </source>
</evidence>
<reference evidence="2 4" key="2">
    <citation type="journal article" date="2014" name="BMC Genomics">
        <title>An improved genome release (version Mt4.0) for the model legume Medicago truncatula.</title>
        <authorList>
            <person name="Tang H."/>
            <person name="Krishnakumar V."/>
            <person name="Bidwell S."/>
            <person name="Rosen B."/>
            <person name="Chan A."/>
            <person name="Zhou S."/>
            <person name="Gentzbittel L."/>
            <person name="Childs K.L."/>
            <person name="Yandell M."/>
            <person name="Gundlach H."/>
            <person name="Mayer K.F."/>
            <person name="Schwartz D.C."/>
            <person name="Town C.D."/>
        </authorList>
    </citation>
    <scope>GENOME REANNOTATION</scope>
    <source>
        <strain evidence="3 4">cv. Jemalong A17</strain>
    </source>
</reference>